<dbReference type="Gramene" id="KJB72502">
    <property type="protein sequence ID" value="KJB72502"/>
    <property type="gene ID" value="B456_011G186000"/>
</dbReference>
<keyword evidence="1" id="KW-0472">Membrane</keyword>
<dbReference type="Proteomes" id="UP000032304">
    <property type="component" value="Chromosome 11"/>
</dbReference>
<dbReference type="EMBL" id="CM001750">
    <property type="protein sequence ID" value="KJB72502.1"/>
    <property type="molecule type" value="Genomic_DNA"/>
</dbReference>
<name>A0A0D2RPC1_GOSRA</name>
<evidence type="ECO:0000313" key="2">
    <source>
        <dbReference type="EMBL" id="KJB72502.1"/>
    </source>
</evidence>
<dbReference type="AlphaFoldDB" id="A0A0D2RPC1"/>
<proteinExistence type="predicted"/>
<keyword evidence="1" id="KW-1133">Transmembrane helix</keyword>
<keyword evidence="1" id="KW-0812">Transmembrane</keyword>
<evidence type="ECO:0000313" key="3">
    <source>
        <dbReference type="Proteomes" id="UP000032304"/>
    </source>
</evidence>
<accession>A0A0D2RPC1</accession>
<feature type="transmembrane region" description="Helical" evidence="1">
    <location>
        <begin position="17"/>
        <end position="35"/>
    </location>
</feature>
<reference evidence="2 3" key="1">
    <citation type="journal article" date="2012" name="Nature">
        <title>Repeated polyploidization of Gossypium genomes and the evolution of spinnable cotton fibres.</title>
        <authorList>
            <person name="Paterson A.H."/>
            <person name="Wendel J.F."/>
            <person name="Gundlach H."/>
            <person name="Guo H."/>
            <person name="Jenkins J."/>
            <person name="Jin D."/>
            <person name="Llewellyn D."/>
            <person name="Showmaker K.C."/>
            <person name="Shu S."/>
            <person name="Udall J."/>
            <person name="Yoo M.J."/>
            <person name="Byers R."/>
            <person name="Chen W."/>
            <person name="Doron-Faigenboim A."/>
            <person name="Duke M.V."/>
            <person name="Gong L."/>
            <person name="Grimwood J."/>
            <person name="Grover C."/>
            <person name="Grupp K."/>
            <person name="Hu G."/>
            <person name="Lee T.H."/>
            <person name="Li J."/>
            <person name="Lin L."/>
            <person name="Liu T."/>
            <person name="Marler B.S."/>
            <person name="Page J.T."/>
            <person name="Roberts A.W."/>
            <person name="Romanel E."/>
            <person name="Sanders W.S."/>
            <person name="Szadkowski E."/>
            <person name="Tan X."/>
            <person name="Tang H."/>
            <person name="Xu C."/>
            <person name="Wang J."/>
            <person name="Wang Z."/>
            <person name="Zhang D."/>
            <person name="Zhang L."/>
            <person name="Ashrafi H."/>
            <person name="Bedon F."/>
            <person name="Bowers J.E."/>
            <person name="Brubaker C.L."/>
            <person name="Chee P.W."/>
            <person name="Das S."/>
            <person name="Gingle A.R."/>
            <person name="Haigler C.H."/>
            <person name="Harker D."/>
            <person name="Hoffmann L.V."/>
            <person name="Hovav R."/>
            <person name="Jones D.C."/>
            <person name="Lemke C."/>
            <person name="Mansoor S."/>
            <person name="ur Rahman M."/>
            <person name="Rainville L.N."/>
            <person name="Rambani A."/>
            <person name="Reddy U.K."/>
            <person name="Rong J.K."/>
            <person name="Saranga Y."/>
            <person name="Scheffler B.E."/>
            <person name="Scheffler J.A."/>
            <person name="Stelly D.M."/>
            <person name="Triplett B.A."/>
            <person name="Van Deynze A."/>
            <person name="Vaslin M.F."/>
            <person name="Waghmare V.N."/>
            <person name="Walford S.A."/>
            <person name="Wright R.J."/>
            <person name="Zaki E.A."/>
            <person name="Zhang T."/>
            <person name="Dennis E.S."/>
            <person name="Mayer K.F."/>
            <person name="Peterson D.G."/>
            <person name="Rokhsar D.S."/>
            <person name="Wang X."/>
            <person name="Schmutz J."/>
        </authorList>
    </citation>
    <scope>NUCLEOTIDE SEQUENCE [LARGE SCALE GENOMIC DNA]</scope>
</reference>
<organism evidence="2 3">
    <name type="scientific">Gossypium raimondii</name>
    <name type="common">Peruvian cotton</name>
    <name type="synonym">Gossypium klotzschianum subsp. raimondii</name>
    <dbReference type="NCBI Taxonomy" id="29730"/>
    <lineage>
        <taxon>Eukaryota</taxon>
        <taxon>Viridiplantae</taxon>
        <taxon>Streptophyta</taxon>
        <taxon>Embryophyta</taxon>
        <taxon>Tracheophyta</taxon>
        <taxon>Spermatophyta</taxon>
        <taxon>Magnoliopsida</taxon>
        <taxon>eudicotyledons</taxon>
        <taxon>Gunneridae</taxon>
        <taxon>Pentapetalae</taxon>
        <taxon>rosids</taxon>
        <taxon>malvids</taxon>
        <taxon>Malvales</taxon>
        <taxon>Malvaceae</taxon>
        <taxon>Malvoideae</taxon>
        <taxon>Gossypium</taxon>
    </lineage>
</organism>
<evidence type="ECO:0000256" key="1">
    <source>
        <dbReference type="SAM" id="Phobius"/>
    </source>
</evidence>
<keyword evidence="3" id="KW-1185">Reference proteome</keyword>
<sequence>MGKFCCMESDDGGGLDLTGILIVLVIAVALMAVCLQQPRPTGYTVYRYR</sequence>
<gene>
    <name evidence="2" type="ORF">B456_011G186000</name>
</gene>
<protein>
    <submittedName>
        <fullName evidence="2">Uncharacterized protein</fullName>
    </submittedName>
</protein>